<comment type="caution">
    <text evidence="2">The sequence shown here is derived from an EMBL/GenBank/DDBJ whole genome shotgun (WGS) entry which is preliminary data.</text>
</comment>
<gene>
    <name evidence="2" type="ORF">DUNSADRAFT_2069</name>
</gene>
<feature type="compositionally biased region" description="Basic and acidic residues" evidence="1">
    <location>
        <begin position="35"/>
        <end position="49"/>
    </location>
</feature>
<feature type="compositionally biased region" description="Polar residues" evidence="1">
    <location>
        <begin position="166"/>
        <end position="184"/>
    </location>
</feature>
<feature type="compositionally biased region" description="Basic and acidic residues" evidence="1">
    <location>
        <begin position="102"/>
        <end position="113"/>
    </location>
</feature>
<feature type="compositionally biased region" description="Low complexity" evidence="1">
    <location>
        <begin position="1"/>
        <end position="23"/>
    </location>
</feature>
<feature type="region of interest" description="Disordered" evidence="1">
    <location>
        <begin position="92"/>
        <end position="145"/>
    </location>
</feature>
<evidence type="ECO:0000256" key="1">
    <source>
        <dbReference type="SAM" id="MobiDB-lite"/>
    </source>
</evidence>
<feature type="region of interest" description="Disordered" evidence="1">
    <location>
        <begin position="1"/>
        <end position="74"/>
    </location>
</feature>
<proteinExistence type="predicted"/>
<feature type="compositionally biased region" description="Polar residues" evidence="1">
    <location>
        <begin position="24"/>
        <end position="34"/>
    </location>
</feature>
<reference evidence="2" key="1">
    <citation type="submission" date="2017-08" db="EMBL/GenBank/DDBJ databases">
        <authorList>
            <person name="Polle J.E."/>
            <person name="Barry K."/>
            <person name="Cushman J."/>
            <person name="Schmutz J."/>
            <person name="Tran D."/>
            <person name="Hathwaick L.T."/>
            <person name="Yim W.C."/>
            <person name="Jenkins J."/>
            <person name="Mckie-Krisberg Z.M."/>
            <person name="Prochnik S."/>
            <person name="Lindquist E."/>
            <person name="Dockter R.B."/>
            <person name="Adam C."/>
            <person name="Molina H."/>
            <person name="Bunkerborg J."/>
            <person name="Jin E."/>
            <person name="Buchheim M."/>
            <person name="Magnuson J."/>
        </authorList>
    </citation>
    <scope>NUCLEOTIDE SEQUENCE</scope>
    <source>
        <strain evidence="2">CCAP 19/18</strain>
    </source>
</reference>
<evidence type="ECO:0000313" key="2">
    <source>
        <dbReference type="EMBL" id="KAF5826778.1"/>
    </source>
</evidence>
<keyword evidence="3" id="KW-1185">Reference proteome</keyword>
<name>A0ABQ7FWQ4_DUNSA</name>
<organism evidence="2 3">
    <name type="scientific">Dunaliella salina</name>
    <name type="common">Green alga</name>
    <name type="synonym">Protococcus salinus</name>
    <dbReference type="NCBI Taxonomy" id="3046"/>
    <lineage>
        <taxon>Eukaryota</taxon>
        <taxon>Viridiplantae</taxon>
        <taxon>Chlorophyta</taxon>
        <taxon>core chlorophytes</taxon>
        <taxon>Chlorophyceae</taxon>
        <taxon>CS clade</taxon>
        <taxon>Chlamydomonadales</taxon>
        <taxon>Dunaliellaceae</taxon>
        <taxon>Dunaliella</taxon>
    </lineage>
</organism>
<protein>
    <recommendedName>
        <fullName evidence="4">Encoded protein</fullName>
    </recommendedName>
</protein>
<dbReference type="Proteomes" id="UP000815325">
    <property type="component" value="Unassembled WGS sequence"/>
</dbReference>
<evidence type="ECO:0000313" key="3">
    <source>
        <dbReference type="Proteomes" id="UP000815325"/>
    </source>
</evidence>
<dbReference type="EMBL" id="MU070719">
    <property type="protein sequence ID" value="KAF5826778.1"/>
    <property type="molecule type" value="Genomic_DNA"/>
</dbReference>
<evidence type="ECO:0008006" key="4">
    <source>
        <dbReference type="Google" id="ProtNLM"/>
    </source>
</evidence>
<sequence length="270" mass="29221">MKKGKLFGSKSLSKLLKSGKQSLDNPPSHHSSSLHQEDSAPSEKNDEVSLKGFPPQDFHWLPPQPPVASSCCSKEKAPLDIQSAVSRALGIFLPPNPAAGRINKELPEYLEPKRLKKQQAKSLKSSASGRPPDAPASKEQLRHDLSLDLFSGNSCPLPKFLDGALGQQSSSPSTQHLEQSSTMPSLKGWQTGAPPGLQTAFSSGPADDDQHKERPFNMRLRHASEDLCPSPEDNSKQSSMEFPGRDVQGESWVNELVRAPTVSVSACVTL</sequence>
<feature type="region of interest" description="Disordered" evidence="1">
    <location>
        <begin position="160"/>
        <end position="245"/>
    </location>
</feature>
<accession>A0ABQ7FWQ4</accession>